<sequence length="86" mass="9540">MLKKNAVLASTSKMRSEEQIDKNKFNADFAKKALKEKSKSSIALKVGPFAAIKESEKRKKKNGSLDLAEEGEEERPRERASTTGAK</sequence>
<dbReference type="WBParaSite" id="Gr19_v10_g1571.t1">
    <property type="protein sequence ID" value="Gr19_v10_g1571.t1"/>
    <property type="gene ID" value="Gr19_v10_g1571"/>
</dbReference>
<reference evidence="3" key="1">
    <citation type="submission" date="2022-11" db="UniProtKB">
        <authorList>
            <consortium name="WormBaseParasite"/>
        </authorList>
    </citation>
    <scope>IDENTIFICATION</scope>
</reference>
<evidence type="ECO:0000313" key="2">
    <source>
        <dbReference type="Proteomes" id="UP000887572"/>
    </source>
</evidence>
<organism evidence="2 3">
    <name type="scientific">Globodera rostochiensis</name>
    <name type="common">Golden nematode worm</name>
    <name type="synonym">Heterodera rostochiensis</name>
    <dbReference type="NCBI Taxonomy" id="31243"/>
    <lineage>
        <taxon>Eukaryota</taxon>
        <taxon>Metazoa</taxon>
        <taxon>Ecdysozoa</taxon>
        <taxon>Nematoda</taxon>
        <taxon>Chromadorea</taxon>
        <taxon>Rhabditida</taxon>
        <taxon>Tylenchina</taxon>
        <taxon>Tylenchomorpha</taxon>
        <taxon>Tylenchoidea</taxon>
        <taxon>Heteroderidae</taxon>
        <taxon>Heteroderinae</taxon>
        <taxon>Globodera</taxon>
    </lineage>
</organism>
<proteinExistence type="predicted"/>
<keyword evidence="2" id="KW-1185">Reference proteome</keyword>
<feature type="region of interest" description="Disordered" evidence="1">
    <location>
        <begin position="51"/>
        <end position="86"/>
    </location>
</feature>
<accession>A0A914HB21</accession>
<dbReference type="Proteomes" id="UP000887572">
    <property type="component" value="Unplaced"/>
</dbReference>
<name>A0A914HB21_GLORO</name>
<dbReference type="AlphaFoldDB" id="A0A914HB21"/>
<protein>
    <submittedName>
        <fullName evidence="3">Uncharacterized protein</fullName>
    </submittedName>
</protein>
<evidence type="ECO:0000256" key="1">
    <source>
        <dbReference type="SAM" id="MobiDB-lite"/>
    </source>
</evidence>
<evidence type="ECO:0000313" key="3">
    <source>
        <dbReference type="WBParaSite" id="Gr19_v10_g1571.t1"/>
    </source>
</evidence>